<dbReference type="InterPro" id="IPR008964">
    <property type="entry name" value="Invasin/intimin_cell_adhesion"/>
</dbReference>
<reference evidence="1" key="1">
    <citation type="submission" date="2018-06" db="EMBL/GenBank/DDBJ databases">
        <authorList>
            <person name="Zhirakovskaya E."/>
        </authorList>
    </citation>
    <scope>NUCLEOTIDE SEQUENCE</scope>
</reference>
<dbReference type="InterPro" id="IPR013783">
    <property type="entry name" value="Ig-like_fold"/>
</dbReference>
<evidence type="ECO:0000313" key="1">
    <source>
        <dbReference type="EMBL" id="VAW88549.1"/>
    </source>
</evidence>
<dbReference type="EMBL" id="UOFO01000148">
    <property type="protein sequence ID" value="VAW88549.1"/>
    <property type="molecule type" value="Genomic_DNA"/>
</dbReference>
<sequence length="588" mass="58876">MKTSIYCKNKPTSSNRTNKGIQIMLSKALQLLFLCWIGIALVSCGGSEGFTGSSTAVANTTTTTTTTSGVQIGNGVGASFSAGLLDVSVSGTLSAGGTATITATLVDGTGTPFATATNITFTSTCTSLGLSTLDSPVTTVNGVATSSYTAIGCSGADTITATATVEDTTLTASGTVTVAASAIGSIQFISATPTSIALQGTGGAGQQETAAVKFKVLNSSGGPVPTETVTFSLSTLVGGLSISPASGTTGIDGTVQTTVQAGSIATPVRVVASVTPSSGGTISTQSDQLTVTTGIPDQDSFDIVTSIFNPNAFNVSGTTATITAFSADRYNNPVPDGTTVNFHTEGGLIGSSCSTTAGTCTVTWTSSNPRPGAGGDAVGVSTILAYAIGEESFTDEDGNGRYGTSDTFTNIGEAFADYNWNQSRDNSEPYIDFDVSGTYTSAAASGNTFNGVLCEHPSECSSTANLNVFDQVRIIMSNGTNAANIALNEPSLNVQAPALLGPTSVTATITDSNGNVMPQGTTITFVAPSGASIVGTSSFTIGNVFSLSGTTHTVTLEDADTGETGSGTMRVTVSFNGVDAIATLPVTF</sequence>
<organism evidence="1">
    <name type="scientific">hydrothermal vent metagenome</name>
    <dbReference type="NCBI Taxonomy" id="652676"/>
    <lineage>
        <taxon>unclassified sequences</taxon>
        <taxon>metagenomes</taxon>
        <taxon>ecological metagenomes</taxon>
    </lineage>
</organism>
<protein>
    <submittedName>
        <fullName evidence="1">Invasin domain protein</fullName>
    </submittedName>
</protein>
<proteinExistence type="predicted"/>
<dbReference type="AlphaFoldDB" id="A0A3B0ZR70"/>
<name>A0A3B0ZR70_9ZZZZ</name>
<dbReference type="SUPFAM" id="SSF49373">
    <property type="entry name" value="Invasin/intimin cell-adhesion fragments"/>
    <property type="match status" value="1"/>
</dbReference>
<dbReference type="Gene3D" id="2.60.40.10">
    <property type="entry name" value="Immunoglobulins"/>
    <property type="match status" value="3"/>
</dbReference>
<gene>
    <name evidence="1" type="ORF">MNBD_GAMMA16-1596</name>
</gene>
<accession>A0A3B0ZR70</accession>